<comment type="subunit">
    <text evidence="3">Component of the SWR1 chromatin-remodeling complex.</text>
</comment>
<evidence type="ECO:0000256" key="1">
    <source>
        <dbReference type="ARBA" id="ARBA00004123"/>
    </source>
</evidence>
<dbReference type="Gene3D" id="3.40.50.300">
    <property type="entry name" value="P-loop containing nucleotide triphosphate hydrolases"/>
    <property type="match status" value="1"/>
</dbReference>
<protein>
    <recommendedName>
        <fullName evidence="4">DNA helicase</fullName>
        <ecNumber evidence="4">3.6.4.12</ecNumber>
    </recommendedName>
</protein>
<feature type="region of interest" description="Disordered" evidence="16">
    <location>
        <begin position="538"/>
        <end position="909"/>
    </location>
</feature>
<keyword evidence="7 20" id="KW-0347">Helicase</keyword>
<evidence type="ECO:0000313" key="21">
    <source>
        <dbReference type="Proteomes" id="UP001321749"/>
    </source>
</evidence>
<evidence type="ECO:0000259" key="18">
    <source>
        <dbReference type="PROSITE" id="PS51194"/>
    </source>
</evidence>
<evidence type="ECO:0000256" key="7">
    <source>
        <dbReference type="ARBA" id="ARBA00022806"/>
    </source>
</evidence>
<dbReference type="Pfam" id="PF00176">
    <property type="entry name" value="SNF2-rel_dom"/>
    <property type="match status" value="1"/>
</dbReference>
<keyword evidence="11" id="KW-0238">DNA-binding</keyword>
<keyword evidence="9" id="KW-0156">Chromatin regulator</keyword>
<feature type="compositionally biased region" description="Basic and acidic residues" evidence="16">
    <location>
        <begin position="131"/>
        <end position="147"/>
    </location>
</feature>
<feature type="compositionally biased region" description="Acidic residues" evidence="16">
    <location>
        <begin position="650"/>
        <end position="696"/>
    </location>
</feature>
<dbReference type="InterPro" id="IPR000330">
    <property type="entry name" value="SNF2_N"/>
</dbReference>
<evidence type="ECO:0000256" key="16">
    <source>
        <dbReference type="SAM" id="MobiDB-lite"/>
    </source>
</evidence>
<feature type="compositionally biased region" description="Acidic residues" evidence="16">
    <location>
        <begin position="549"/>
        <end position="574"/>
    </location>
</feature>
<evidence type="ECO:0000256" key="5">
    <source>
        <dbReference type="ARBA" id="ARBA00022741"/>
    </source>
</evidence>
<dbReference type="GO" id="GO:0016887">
    <property type="term" value="F:ATP hydrolysis activity"/>
    <property type="evidence" value="ECO:0007669"/>
    <property type="project" value="TreeGrafter"/>
</dbReference>
<dbReference type="Gene3D" id="1.20.120.850">
    <property type="entry name" value="SWI2/SNF2 ATPases, N-terminal domain"/>
    <property type="match status" value="1"/>
</dbReference>
<dbReference type="PROSITE" id="PS00690">
    <property type="entry name" value="DEAH_ATP_HELICASE"/>
    <property type="match status" value="1"/>
</dbReference>
<dbReference type="CDD" id="cd18793">
    <property type="entry name" value="SF2_C_SNF"/>
    <property type="match status" value="1"/>
</dbReference>
<evidence type="ECO:0000256" key="4">
    <source>
        <dbReference type="ARBA" id="ARBA00012551"/>
    </source>
</evidence>
<dbReference type="GO" id="GO:0042393">
    <property type="term" value="F:histone binding"/>
    <property type="evidence" value="ECO:0007669"/>
    <property type="project" value="TreeGrafter"/>
</dbReference>
<feature type="region of interest" description="Disordered" evidence="16">
    <location>
        <begin position="1771"/>
        <end position="1820"/>
    </location>
</feature>
<dbReference type="InterPro" id="IPR049730">
    <property type="entry name" value="SNF2/RAD54-like_C"/>
</dbReference>
<dbReference type="Pfam" id="PF00271">
    <property type="entry name" value="Helicase_C"/>
    <property type="match status" value="1"/>
</dbReference>
<keyword evidence="14" id="KW-0539">Nucleus</keyword>
<dbReference type="EC" id="3.6.4.12" evidence="4"/>
<feature type="compositionally biased region" description="Basic residues" evidence="16">
    <location>
        <begin position="1809"/>
        <end position="1820"/>
    </location>
</feature>
<feature type="compositionally biased region" description="Low complexity" evidence="16">
    <location>
        <begin position="246"/>
        <end position="261"/>
    </location>
</feature>
<keyword evidence="21" id="KW-1185">Reference proteome</keyword>
<feature type="region of interest" description="Disordered" evidence="16">
    <location>
        <begin position="1701"/>
        <end position="1746"/>
    </location>
</feature>
<dbReference type="InterPro" id="IPR050520">
    <property type="entry name" value="INO80/SWR1_helicase"/>
</dbReference>
<comment type="caution">
    <text evidence="20">The sequence shown here is derived from an EMBL/GenBank/DDBJ whole genome shotgun (WGS) entry which is preliminary data.</text>
</comment>
<dbReference type="PANTHER" id="PTHR45685">
    <property type="entry name" value="HELICASE SRCAP-RELATED"/>
    <property type="match status" value="1"/>
</dbReference>
<dbReference type="InterPro" id="IPR027417">
    <property type="entry name" value="P-loop_NTPase"/>
</dbReference>
<evidence type="ECO:0000256" key="6">
    <source>
        <dbReference type="ARBA" id="ARBA00022801"/>
    </source>
</evidence>
<dbReference type="GO" id="GO:0005524">
    <property type="term" value="F:ATP binding"/>
    <property type="evidence" value="ECO:0007669"/>
    <property type="project" value="UniProtKB-KW"/>
</dbReference>
<comment type="similarity">
    <text evidence="2">Belongs to the SNF2/RAD54 helicase family. SWR1 subfamily.</text>
</comment>
<evidence type="ECO:0000256" key="13">
    <source>
        <dbReference type="ARBA" id="ARBA00023163"/>
    </source>
</evidence>
<feature type="compositionally biased region" description="Pro residues" evidence="16">
    <location>
        <begin position="97"/>
        <end position="107"/>
    </location>
</feature>
<sequence length="1820" mass="204212">MTIKLRCDSSLEVRGSSAVQGCLGLTLGPWPTGQWASGQHPSGKSAGHAETLTRDSCSRKDLFDVNLNLPDARVVEFSAIFDSRSPLVTMTEIASPSPTPAPPPPAPTNGDDNDHHPKPNGATNTNGTRRPRSDIDDAEIENREPPTKRARVRDATTPPPSSNPHRKPKIESPPWKKVEAEGPTTIITEDGRRKSGRINLAPLETQHTDKRITRGKLPQPSPPSKNGTGARSTPAAGAGSKRSTPSTNKKASSKQSAATKAPPRKPPAQEAKSGTRSRRRSLSPKRPRTPTKGTRRSTRHIQNTDDYDGDIISPGGTLRTTPRIKLKARPPLTEVPLVHRDQAILRPRLGPTFEEYFERAADIPVEQGGIYIPAEDGPRYTEEMAKEDALAILRVEKEVEPGGILAEEKCSLFAPEPEEEPPRQWAHMDHLTKAVSNFRRLMLIEHQRHRATAKRIALACEAEWRRRNPQPKTAEEIELEEIEKTKARWRQVNKVIAVTWENVRLEVNRRRLVEWEAEEQRRVKAALNQAVNLSEQKLQARQARYETEGLSDEDEEDDDMATGSDVDDEDEMDDGSGNSEEGSDLDDESNMSSADDEDDKESVLSDEGLTQEQLREKYANLPALLEPKVDGAEVTDGVSLDGTTPAGPTDVDDTSDESVDMDDDMGSSEEESEGDGDDDEEDEEGSDEEDESDEEPSGLLGLFFKKSELKKLKAEPPPEDGKTVVEAVAEAPAQQDDIEMAEVDQATAEPPAIPLTEKGYLDDENSKDHPPSVGDLPSSRVNDDANEPSLVNGVAETHAPPAPVCPFPQANKEPEPKQEPTEDVSMTDAPPLQGIPDVEVSGTSVTAHHTSPETEPVTNTHSTAQSQSPRASDDTKPSEVETPTSELQAVTQKEDSRMTSPQPDAPRTEIPFLLRGTLREYQHLGLDWLAALYANNTNGILADEMGLGKTIQTIALLAHLACHHGVWGPHLIIVPTSVMLNWEMEFKKWCPGFKILTYYGNQDERKRKRQGWTNDDIWNVCITSYQMVLQDQQVFRRRRWHYMILDEAHNIKNFKSQRWQTLLGFNTQSRLLLTGTPLQNNLTELWSLLYFLAPPENGEGGFVDLKEFHNWFSRPESQILESGREQLDDEARAIISKLHKVLRPYLLRRLKADVEKQMPAKYEHVEFCRLSKRQRELYDGFLSRADTRETLASGNYMSIINCLMQLRKVCNHPDLFVDRPIMTSFRMRRSVAADYEAKEHILRKKLLAEKLMGSVSLSFLNMIPTQHEHMSSTHADRIYQLSTHRILLDLREAQKTRANNAYHALDPATIKSNIVYLESAARWGRFEELQHCVYLNALRRQQRPIYGRGLVEMLTLDTHLRPYKQRPKLPKKIMSWFEEDSHLLHNAIPTLQQRADSMEMTITKFACVTPAVVTGDMNKFLLGAKGIEAFEDADLKLSAPVKHAPYMPRERPVDPWHEARMRLSIQFPDKRLLQYDCGKLQALDKLLRKLQSGGHRALIFTQMTKVLDILEQFLNIHGHKYLRLDGATKVEQRQILTDRFNHDPRILCFILSTRSGGLGINLTGADTVIFYDQDWNPAMDKQCQDRCHRIGQTRDVHIYRLVSEHTIEANILRKANQKQMLDDVVIQEGEFTTDYFNKISVRDVITTTGEVMANENDVAANAAMDRVLGGVESSGSSRNVGRVLEGAEDREDVAAARVAEKEIQQDDEDFEESSKQQKTREGTMEPPKDEGQEHLVEGQEQEGSEEVEYNAFGSKMENVDQFMLKFMTVALEGTPLELPRDKKRGRRGREGGGGGGGGGGGRGGTAGERKRKIGKDTRKR</sequence>
<feature type="compositionally biased region" description="Gly residues" evidence="16">
    <location>
        <begin position="1791"/>
        <end position="1806"/>
    </location>
</feature>
<dbReference type="InterPro" id="IPR014001">
    <property type="entry name" value="Helicase_ATP-bd"/>
</dbReference>
<dbReference type="FunFam" id="3.40.50.10810:FF:000005">
    <property type="entry name" value="Photoperiod-independent early flowering 1"/>
    <property type="match status" value="1"/>
</dbReference>
<evidence type="ECO:0000256" key="12">
    <source>
        <dbReference type="ARBA" id="ARBA00023159"/>
    </source>
</evidence>
<keyword evidence="8" id="KW-0067">ATP-binding</keyword>
<evidence type="ECO:0000313" key="20">
    <source>
        <dbReference type="EMBL" id="KAK4462570.1"/>
    </source>
</evidence>
<keyword evidence="13" id="KW-0804">Transcription</keyword>
<keyword evidence="5" id="KW-0547">Nucleotide-binding</keyword>
<dbReference type="InterPro" id="IPR038718">
    <property type="entry name" value="SNF2-like_sf"/>
</dbReference>
<feature type="compositionally biased region" description="Basic and acidic residues" evidence="16">
    <location>
        <begin position="759"/>
        <end position="770"/>
    </location>
</feature>
<evidence type="ECO:0000256" key="14">
    <source>
        <dbReference type="ARBA" id="ARBA00023242"/>
    </source>
</evidence>
<evidence type="ECO:0000256" key="3">
    <source>
        <dbReference type="ARBA" id="ARBA00011826"/>
    </source>
</evidence>
<feature type="domain" description="HSA" evidence="19">
    <location>
        <begin position="415"/>
        <end position="490"/>
    </location>
</feature>
<dbReference type="CDD" id="cd18003">
    <property type="entry name" value="DEXQc_SRCAP"/>
    <property type="match status" value="1"/>
</dbReference>
<dbReference type="SUPFAM" id="SSF52540">
    <property type="entry name" value="P-loop containing nucleoside triphosphate hydrolases"/>
    <property type="match status" value="2"/>
</dbReference>
<feature type="compositionally biased region" description="Basic and acidic residues" evidence="16">
    <location>
        <begin position="1712"/>
        <end position="1737"/>
    </location>
</feature>
<dbReference type="GO" id="GO:0006338">
    <property type="term" value="P:chromatin remodeling"/>
    <property type="evidence" value="ECO:0007669"/>
    <property type="project" value="TreeGrafter"/>
</dbReference>
<dbReference type="GO" id="GO:0000812">
    <property type="term" value="C:Swr1 complex"/>
    <property type="evidence" value="ECO:0007669"/>
    <property type="project" value="TreeGrafter"/>
</dbReference>
<evidence type="ECO:0000256" key="15">
    <source>
        <dbReference type="ARBA" id="ARBA00047995"/>
    </source>
</evidence>
<comment type="catalytic activity">
    <reaction evidence="15">
        <text>ATP + H2O = ADP + phosphate + H(+)</text>
        <dbReference type="Rhea" id="RHEA:13065"/>
        <dbReference type="ChEBI" id="CHEBI:15377"/>
        <dbReference type="ChEBI" id="CHEBI:15378"/>
        <dbReference type="ChEBI" id="CHEBI:30616"/>
        <dbReference type="ChEBI" id="CHEBI:43474"/>
        <dbReference type="ChEBI" id="CHEBI:456216"/>
        <dbReference type="EC" id="3.6.4.12"/>
    </reaction>
</comment>
<dbReference type="SMART" id="SM00487">
    <property type="entry name" value="DEXDc"/>
    <property type="match status" value="1"/>
</dbReference>
<dbReference type="FunFam" id="3.40.50.300:FF:000655">
    <property type="entry name" value="Protein PHOTOPERIOD-INDEPENDENT EARLY FLOWERING 1"/>
    <property type="match status" value="1"/>
</dbReference>
<feature type="compositionally biased region" description="Polar residues" evidence="16">
    <location>
        <begin position="881"/>
        <end position="891"/>
    </location>
</feature>
<feature type="compositionally biased region" description="Polar residues" evidence="16">
    <location>
        <begin position="856"/>
        <end position="870"/>
    </location>
</feature>
<keyword evidence="10" id="KW-0805">Transcription regulation</keyword>
<evidence type="ECO:0000256" key="8">
    <source>
        <dbReference type="ARBA" id="ARBA00022840"/>
    </source>
</evidence>
<dbReference type="GO" id="GO:0003678">
    <property type="term" value="F:DNA helicase activity"/>
    <property type="evidence" value="ECO:0007669"/>
    <property type="project" value="UniProtKB-EC"/>
</dbReference>
<dbReference type="PROSITE" id="PS51192">
    <property type="entry name" value="HELICASE_ATP_BIND_1"/>
    <property type="match status" value="1"/>
</dbReference>
<reference evidence="20" key="1">
    <citation type="journal article" date="2023" name="Mol. Phylogenet. Evol.">
        <title>Genome-scale phylogeny and comparative genomics of the fungal order Sordariales.</title>
        <authorList>
            <person name="Hensen N."/>
            <person name="Bonometti L."/>
            <person name="Westerberg I."/>
            <person name="Brannstrom I.O."/>
            <person name="Guillou S."/>
            <person name="Cros-Aarteil S."/>
            <person name="Calhoun S."/>
            <person name="Haridas S."/>
            <person name="Kuo A."/>
            <person name="Mondo S."/>
            <person name="Pangilinan J."/>
            <person name="Riley R."/>
            <person name="LaButti K."/>
            <person name="Andreopoulos B."/>
            <person name="Lipzen A."/>
            <person name="Chen C."/>
            <person name="Yan M."/>
            <person name="Daum C."/>
            <person name="Ng V."/>
            <person name="Clum A."/>
            <person name="Steindorff A."/>
            <person name="Ohm R.A."/>
            <person name="Martin F."/>
            <person name="Silar P."/>
            <person name="Natvig D.O."/>
            <person name="Lalanne C."/>
            <person name="Gautier V."/>
            <person name="Ament-Velasquez S.L."/>
            <person name="Kruys A."/>
            <person name="Hutchinson M.I."/>
            <person name="Powell A.J."/>
            <person name="Barry K."/>
            <person name="Miller A.N."/>
            <person name="Grigoriev I.V."/>
            <person name="Debuchy R."/>
            <person name="Gladieux P."/>
            <person name="Hiltunen Thoren M."/>
            <person name="Johannesson H."/>
        </authorList>
    </citation>
    <scope>NUCLEOTIDE SEQUENCE</scope>
    <source>
        <strain evidence="20">PSN324</strain>
    </source>
</reference>
<accession>A0AAV9HR98</accession>
<evidence type="ECO:0000256" key="2">
    <source>
        <dbReference type="ARBA" id="ARBA00009220"/>
    </source>
</evidence>
<feature type="domain" description="Helicase C-terminal" evidence="18">
    <location>
        <begin position="1482"/>
        <end position="1632"/>
    </location>
</feature>
<dbReference type="PANTHER" id="PTHR45685:SF1">
    <property type="entry name" value="HELICASE SRCAP"/>
    <property type="match status" value="1"/>
</dbReference>
<reference evidence="20" key="2">
    <citation type="submission" date="2023-06" db="EMBL/GenBank/DDBJ databases">
        <authorList>
            <consortium name="Lawrence Berkeley National Laboratory"/>
            <person name="Mondo S.J."/>
            <person name="Hensen N."/>
            <person name="Bonometti L."/>
            <person name="Westerberg I."/>
            <person name="Brannstrom I.O."/>
            <person name="Guillou S."/>
            <person name="Cros-Aarteil S."/>
            <person name="Calhoun S."/>
            <person name="Haridas S."/>
            <person name="Kuo A."/>
            <person name="Pangilinan J."/>
            <person name="Riley R."/>
            <person name="Labutti K."/>
            <person name="Andreopoulos B."/>
            <person name="Lipzen A."/>
            <person name="Chen C."/>
            <person name="Yanf M."/>
            <person name="Daum C."/>
            <person name="Ng V."/>
            <person name="Clum A."/>
            <person name="Steindorff A."/>
            <person name="Ohm R."/>
            <person name="Martin F."/>
            <person name="Silar P."/>
            <person name="Natvig D."/>
            <person name="Lalanne C."/>
            <person name="Gautier V."/>
            <person name="Ament-Velasquez S.L."/>
            <person name="Kruys A."/>
            <person name="Hutchinson M.I."/>
            <person name="Powell A.J."/>
            <person name="Barry K."/>
            <person name="Miller A.N."/>
            <person name="Grigoriev I.V."/>
            <person name="Debuchy R."/>
            <person name="Gladieux P."/>
            <person name="Thoren M.H."/>
            <person name="Johannesson H."/>
        </authorList>
    </citation>
    <scope>NUCLEOTIDE SEQUENCE</scope>
    <source>
        <strain evidence="20">PSN324</strain>
    </source>
</reference>
<organism evidence="20 21">
    <name type="scientific">Cladorrhinum samala</name>
    <dbReference type="NCBI Taxonomy" id="585594"/>
    <lineage>
        <taxon>Eukaryota</taxon>
        <taxon>Fungi</taxon>
        <taxon>Dikarya</taxon>
        <taxon>Ascomycota</taxon>
        <taxon>Pezizomycotina</taxon>
        <taxon>Sordariomycetes</taxon>
        <taxon>Sordariomycetidae</taxon>
        <taxon>Sordariales</taxon>
        <taxon>Podosporaceae</taxon>
        <taxon>Cladorrhinum</taxon>
    </lineage>
</organism>
<dbReference type="Gene3D" id="3.40.50.10810">
    <property type="entry name" value="Tandem AAA-ATPase domain"/>
    <property type="match status" value="1"/>
</dbReference>
<dbReference type="EMBL" id="MU864970">
    <property type="protein sequence ID" value="KAK4462570.1"/>
    <property type="molecule type" value="Genomic_DNA"/>
</dbReference>
<proteinExistence type="inferred from homology"/>
<dbReference type="GO" id="GO:0003677">
    <property type="term" value="F:DNA binding"/>
    <property type="evidence" value="ECO:0007669"/>
    <property type="project" value="UniProtKB-KW"/>
</dbReference>
<dbReference type="PROSITE" id="PS51194">
    <property type="entry name" value="HELICASE_CTER"/>
    <property type="match status" value="1"/>
</dbReference>
<keyword evidence="12" id="KW-0010">Activator</keyword>
<evidence type="ECO:0000259" key="17">
    <source>
        <dbReference type="PROSITE" id="PS51192"/>
    </source>
</evidence>
<name>A0AAV9HR98_9PEZI</name>
<feature type="region of interest" description="Disordered" evidence="16">
    <location>
        <begin position="92"/>
        <end position="319"/>
    </location>
</feature>
<dbReference type="InterPro" id="IPR001650">
    <property type="entry name" value="Helicase_C-like"/>
</dbReference>
<gene>
    <name evidence="20" type="ORF">QBC42DRAFT_296711</name>
</gene>
<evidence type="ECO:0000256" key="10">
    <source>
        <dbReference type="ARBA" id="ARBA00023015"/>
    </source>
</evidence>
<evidence type="ECO:0000259" key="19">
    <source>
        <dbReference type="PROSITE" id="PS51204"/>
    </source>
</evidence>
<dbReference type="InterPro" id="IPR014012">
    <property type="entry name" value="HSA_dom"/>
</dbReference>
<dbReference type="InterPro" id="IPR002464">
    <property type="entry name" value="DNA/RNA_helicase_DEAH_CS"/>
</dbReference>
<dbReference type="PROSITE" id="PS51204">
    <property type="entry name" value="HSA"/>
    <property type="match status" value="1"/>
</dbReference>
<feature type="compositionally biased region" description="Basic residues" evidence="16">
    <location>
        <begin position="275"/>
        <end position="299"/>
    </location>
</feature>
<dbReference type="Proteomes" id="UP001321749">
    <property type="component" value="Unassembled WGS sequence"/>
</dbReference>
<evidence type="ECO:0000256" key="11">
    <source>
        <dbReference type="ARBA" id="ARBA00023125"/>
    </source>
</evidence>
<evidence type="ECO:0000256" key="9">
    <source>
        <dbReference type="ARBA" id="ARBA00022853"/>
    </source>
</evidence>
<dbReference type="SMART" id="SM00490">
    <property type="entry name" value="HELICc"/>
    <property type="match status" value="1"/>
</dbReference>
<keyword evidence="6" id="KW-0378">Hydrolase</keyword>
<feature type="compositionally biased region" description="Basic and acidic residues" evidence="16">
    <location>
        <begin position="705"/>
        <end position="723"/>
    </location>
</feature>
<feature type="domain" description="Helicase ATP-binding" evidence="17">
    <location>
        <begin position="930"/>
        <end position="1095"/>
    </location>
</feature>
<comment type="subcellular location">
    <subcellularLocation>
        <location evidence="1">Nucleus</location>
    </subcellularLocation>
</comment>
<feature type="compositionally biased region" description="Acidic residues" evidence="16">
    <location>
        <begin position="581"/>
        <end position="600"/>
    </location>
</feature>